<dbReference type="InterPro" id="IPR006076">
    <property type="entry name" value="FAD-dep_OxRdtase"/>
</dbReference>
<evidence type="ECO:0000259" key="2">
    <source>
        <dbReference type="Pfam" id="PF01266"/>
    </source>
</evidence>
<dbReference type="PATRIC" id="fig|476272.21.peg.3886"/>
<dbReference type="eggNOG" id="COG0665">
    <property type="taxonomic scope" value="Bacteria"/>
</dbReference>
<dbReference type="Pfam" id="PF01266">
    <property type="entry name" value="DAO"/>
    <property type="match status" value="1"/>
</dbReference>
<gene>
    <name evidence="3" type="ORF">RUMHYD_00879</name>
</gene>
<dbReference type="Gene3D" id="3.50.50.60">
    <property type="entry name" value="FAD/NAD(P)-binding domain"/>
    <property type="match status" value="1"/>
</dbReference>
<evidence type="ECO:0000313" key="4">
    <source>
        <dbReference type="Proteomes" id="UP000003100"/>
    </source>
</evidence>
<keyword evidence="1" id="KW-0560">Oxidoreductase</keyword>
<dbReference type="SUPFAM" id="SSF51905">
    <property type="entry name" value="FAD/NAD(P)-binding domain"/>
    <property type="match status" value="1"/>
</dbReference>
<dbReference type="PANTHER" id="PTHR13847">
    <property type="entry name" value="SARCOSINE DEHYDROGENASE-RELATED"/>
    <property type="match status" value="1"/>
</dbReference>
<reference evidence="3 4" key="2">
    <citation type="submission" date="2009-02" db="EMBL/GenBank/DDBJ databases">
        <title>Draft genome sequence of Blautia hydrogenotrophica DSM 10507 (Ruminococcus hydrogenotrophicus DSM 10507).</title>
        <authorList>
            <person name="Sudarsanam P."/>
            <person name="Ley R."/>
            <person name="Guruge J."/>
            <person name="Turnbaugh P.J."/>
            <person name="Mahowald M."/>
            <person name="Liep D."/>
            <person name="Gordon J."/>
        </authorList>
    </citation>
    <scope>NUCLEOTIDE SEQUENCE [LARGE SCALE GENOMIC DNA]</scope>
    <source>
        <strain evidence="4">DSM 10507 / JCM 14656 / S5a33</strain>
    </source>
</reference>
<dbReference type="PANTHER" id="PTHR13847:SF287">
    <property type="entry name" value="FAD-DEPENDENT OXIDOREDUCTASE DOMAIN-CONTAINING PROTEIN 1"/>
    <property type="match status" value="1"/>
</dbReference>
<organism evidence="3 4">
    <name type="scientific">Blautia hydrogenotrophica (strain DSM 10507 / JCM 14656 / S5a33)</name>
    <name type="common">Ruminococcus hydrogenotrophicus</name>
    <dbReference type="NCBI Taxonomy" id="476272"/>
    <lineage>
        <taxon>Bacteria</taxon>
        <taxon>Bacillati</taxon>
        <taxon>Bacillota</taxon>
        <taxon>Clostridia</taxon>
        <taxon>Lachnospirales</taxon>
        <taxon>Lachnospiraceae</taxon>
        <taxon>Blautia</taxon>
    </lineage>
</organism>
<reference evidence="3 4" key="1">
    <citation type="submission" date="2009-01" db="EMBL/GenBank/DDBJ databases">
        <authorList>
            <person name="Fulton L."/>
            <person name="Clifton S."/>
            <person name="Fulton B."/>
            <person name="Xu J."/>
            <person name="Minx P."/>
            <person name="Pepin K.H."/>
            <person name="Johnson M."/>
            <person name="Bhonagiri V."/>
            <person name="Nash W.E."/>
            <person name="Mardis E.R."/>
            <person name="Wilson R.K."/>
        </authorList>
    </citation>
    <scope>NUCLEOTIDE SEQUENCE [LARGE SCALE GENOMIC DNA]</scope>
    <source>
        <strain evidence="4">DSM 10507 / JCM 14656 / S5a33</strain>
    </source>
</reference>
<accession>C0CJ61</accession>
<name>C0CJ61_BLAHS</name>
<dbReference type="SUPFAM" id="SSF54373">
    <property type="entry name" value="FAD-linked reductases, C-terminal domain"/>
    <property type="match status" value="1"/>
</dbReference>
<dbReference type="GO" id="GO:0016491">
    <property type="term" value="F:oxidoreductase activity"/>
    <property type="evidence" value="ECO:0007669"/>
    <property type="project" value="UniProtKB-KW"/>
</dbReference>
<dbReference type="AlphaFoldDB" id="C0CJ61"/>
<evidence type="ECO:0000313" key="3">
    <source>
        <dbReference type="EMBL" id="EEG50172.1"/>
    </source>
</evidence>
<sequence length="394" mass="43085">MNRPEIIVIGGGVIGSSITYYLSKMGKKVLMIEKKDNCSGSAGASDGVVGYHTKKPGLQMELAIRSIAMFEELSKELGMDIEYRKDCGGMQPAETKLEWEILSEIVKEQRQSGVDIRMISIEEACKIEPQLNPDLYGALYSPTSGKVNPIRLTFAYVQAAKRLGAQVLSNTEVTDVLVKMGRVMGVETSKGTYYADQVIDAAGSWAAEIAAMAGVDLPIRPRKGQLFITEPLGPFMDVTLQCARYNVIKFKPEAVGDKAVLRMGASLSIEQTENGGLVIGSTREFVGYDRENTLEAMEVTMRRAMRFFPALKDVNIIRAFAGLRPFTPDGIPVIGEVEKLPGFFVAAGHEGDGIALAPITGKLMAELLVQGKSSYSLEAFSPNRFRRWSEGDFE</sequence>
<evidence type="ECO:0000256" key="1">
    <source>
        <dbReference type="ARBA" id="ARBA00023002"/>
    </source>
</evidence>
<dbReference type="HOGENOM" id="CLU_007884_4_3_9"/>
<keyword evidence="4" id="KW-1185">Reference proteome</keyword>
<dbReference type="GeneID" id="86821358"/>
<protein>
    <recommendedName>
        <fullName evidence="2">FAD dependent oxidoreductase domain-containing protein</fullName>
    </recommendedName>
</protein>
<dbReference type="Gene3D" id="3.30.9.10">
    <property type="entry name" value="D-Amino Acid Oxidase, subunit A, domain 2"/>
    <property type="match status" value="1"/>
</dbReference>
<dbReference type="GO" id="GO:0005737">
    <property type="term" value="C:cytoplasm"/>
    <property type="evidence" value="ECO:0007669"/>
    <property type="project" value="TreeGrafter"/>
</dbReference>
<proteinExistence type="predicted"/>
<dbReference type="EMBL" id="ACBZ01000038">
    <property type="protein sequence ID" value="EEG50172.1"/>
    <property type="molecule type" value="Genomic_DNA"/>
</dbReference>
<dbReference type="RefSeq" id="WP_005946447.1">
    <property type="nucleotide sequence ID" value="NZ_CP136423.1"/>
</dbReference>
<dbReference type="InterPro" id="IPR036188">
    <property type="entry name" value="FAD/NAD-bd_sf"/>
</dbReference>
<feature type="domain" description="FAD dependent oxidoreductase" evidence="2">
    <location>
        <begin position="6"/>
        <end position="367"/>
    </location>
</feature>
<dbReference type="Proteomes" id="UP000003100">
    <property type="component" value="Unassembled WGS sequence"/>
</dbReference>